<dbReference type="InterPro" id="IPR015940">
    <property type="entry name" value="UBA"/>
</dbReference>
<name>A0A7R9CFR8_TIMCR</name>
<sequence>MSSLHFVVHPLPGTEDQLNDRLKEVSEKLNRFGTATPAALSNLKVAVKRIVVGPNHFALLLEDGHVCRVSFSIISDRLDLSKNDPTKSTSSNKVGSTGGAGSSSSSRQLTRTRARIMRSNPTLRGTPGVPSSGSGARGAPGVIIGAGSGTGSGASTRPIVPAPYVPEELVSQAQVVLQGKSRNLIIRELQRTNLDVNLAVNNLLSRDDEEGDDADDAPDSYVPEDLISLLDGGFHADHSVIIDADAMFSEDMFGYSAMRNRGSSSSRRLNSERDRDADRDRDRDRDSFSRWRDRQYFGPRRWLESALRDSTWDKEDAKKKEFATQSPLWMSDDLEFWPERGIESAPQFCLIAAMHSELIAVSMGGQLYQWRWNEAEPYRHPENSTIHHPKTIPLALVSEHVVQISGTVIRCSVATESGKVATWLDELLSHAAAKLEHPAQSFTEFSLDRISSLHTCTLYTVARLDSGALYWWLGQTMGVLPFGQRKRLWEKYRAKSRKHRPSTATADIVCGSQVCMKNSPMYQPGAIGFTISGGIPKVGQLLNAAWNMTDLCRFKLIAAPPSATSTSELRRDSIGGGTSGTTTVAIATTSNLPAPGSSNAGKNSHKETADRLDMPPPPSPASSTCSDTGSITTSHKRQKRVVPKGEENEKKDEEEWQLKDVVFVEDVKSVPVGRVLKVDGAHVAVRFPSTKDSKEKDLVTDDTMSLLQDCRLMRKDELQAIKSGTTSRAPDCFQRIPRRVNIPEGGQILTITVDGLGKTQRHSNSGIHAIVKTGTKLSYIVYNLNSGRAEQDSPFPSDTASFMGLEPRNISLINAGETSDSVLILRDGNSTIYPLAKDCMESIRDPHWLDLPPVRCVGAGTHALSVASSANLKNQVALIVLALEPQVLMPRILRCDLEGVKQVSKSGVTTPQYDIFSESCASVMASLPNVLSERCDGNRNIFHACVTMCTPTSNKEGDQEGSSSYSSGLESINVITNALGSRSVSLREMMRRATAAVRSSGEFSERVWMRPERETVAENGAHQPSGEEPIPTLSWPPETFDPTSGDEDSLMGLGASSTPNTKPTISGCGVGGSNNIYVVDPVERKNNALQALKLMCESSALQPHLKDMLSANYSEISAEYFFLRHQKIGITKTNKVGCMLSVKDAQGQTPFMLAVLCRAYPAALGLLDTIQRVANKECGEQTSEQAQQQRKTLVGNMVYPTGSAPDDSPLHVVCCNDTCSFTWTGAEHINQYREEYFCHQDIFECRTCGLTGSLCCCTECAKVCHKGHDCKLKRTSPTAYCDCWEKCKCKALIMGQQSTRYDLLCRLVTDTSLVAQPNSRGESILLFLVQTVGRQSVEQRQFRASRPRSASASSRKTPSSDIEPDMPDHDLEPPRFSRRALERLLNDWCAVRGMIMSGVKETAATTQAVYEDQAYLQSQSGTTLLDKFTYCLLVKCSAEMLDTLLTTLIRELQNETVGGRQADAKVVARRFVRSVARIFVIFSIEMAPNTIKRRSLTSLSQPLVKCKRVFQALIRLAVEELCETADSLIAPVRLGVARPTAPFTLASSTIDVINVS</sequence>
<evidence type="ECO:0000259" key="6">
    <source>
        <dbReference type="PROSITE" id="PS50030"/>
    </source>
</evidence>
<dbReference type="GO" id="GO:0034450">
    <property type="term" value="F:ubiquitin-ubiquitin ligase activity"/>
    <property type="evidence" value="ECO:0007669"/>
    <property type="project" value="TreeGrafter"/>
</dbReference>
<feature type="region of interest" description="Disordered" evidence="5">
    <location>
        <begin position="259"/>
        <end position="284"/>
    </location>
</feature>
<evidence type="ECO:0000256" key="2">
    <source>
        <dbReference type="ARBA" id="ARBA00022771"/>
    </source>
</evidence>
<proteinExistence type="predicted"/>
<evidence type="ECO:0000313" key="8">
    <source>
        <dbReference type="EMBL" id="CAD7394224.1"/>
    </source>
</evidence>
<dbReference type="GO" id="GO:0005634">
    <property type="term" value="C:nucleus"/>
    <property type="evidence" value="ECO:0007669"/>
    <property type="project" value="TreeGrafter"/>
</dbReference>
<dbReference type="CDD" id="cd19675">
    <property type="entry name" value="UBR-box_UBR5"/>
    <property type="match status" value="1"/>
</dbReference>
<keyword evidence="1" id="KW-0479">Metal-binding</keyword>
<evidence type="ECO:0008006" key="9">
    <source>
        <dbReference type="Google" id="ProtNLM"/>
    </source>
</evidence>
<dbReference type="InterPro" id="IPR024725">
    <property type="entry name" value="UBR5_UBA"/>
</dbReference>
<dbReference type="PROSITE" id="PS50030">
    <property type="entry name" value="UBA"/>
    <property type="match status" value="1"/>
</dbReference>
<keyword evidence="3" id="KW-0862">Zinc</keyword>
<dbReference type="SMART" id="SM00396">
    <property type="entry name" value="ZnF_UBR1"/>
    <property type="match status" value="1"/>
</dbReference>
<feature type="compositionally biased region" description="Polar residues" evidence="5">
    <location>
        <begin position="624"/>
        <end position="633"/>
    </location>
</feature>
<feature type="compositionally biased region" description="Polar residues" evidence="5">
    <location>
        <begin position="1055"/>
        <end position="1064"/>
    </location>
</feature>
<keyword evidence="2" id="KW-0863">Zinc-finger</keyword>
<feature type="compositionally biased region" description="Low complexity" evidence="5">
    <location>
        <begin position="1347"/>
        <end position="1360"/>
    </location>
</feature>
<dbReference type="GO" id="GO:0000209">
    <property type="term" value="P:protein polyubiquitination"/>
    <property type="evidence" value="ECO:0007669"/>
    <property type="project" value="TreeGrafter"/>
</dbReference>
<evidence type="ECO:0000256" key="4">
    <source>
        <dbReference type="PROSITE-ProRule" id="PRU00508"/>
    </source>
</evidence>
<dbReference type="Gene3D" id="1.10.8.10">
    <property type="entry name" value="DNA helicase RuvA subunit, C-terminal domain"/>
    <property type="match status" value="1"/>
</dbReference>
<evidence type="ECO:0000259" key="7">
    <source>
        <dbReference type="PROSITE" id="PS51157"/>
    </source>
</evidence>
<feature type="compositionally biased region" description="Low complexity" evidence="5">
    <location>
        <begin position="580"/>
        <end position="590"/>
    </location>
</feature>
<reference evidence="8" key="1">
    <citation type="submission" date="2020-11" db="EMBL/GenBank/DDBJ databases">
        <authorList>
            <person name="Tran Van P."/>
        </authorList>
    </citation>
    <scope>NUCLEOTIDE SEQUENCE</scope>
</reference>
<dbReference type="PANTHER" id="PTHR46276">
    <property type="entry name" value="E3 UBIQUITIN-PROTEIN LIGASE UBR5"/>
    <property type="match status" value="1"/>
</dbReference>
<feature type="domain" description="UBA" evidence="6">
    <location>
        <begin position="164"/>
        <end position="206"/>
    </location>
</feature>
<feature type="region of interest" description="Disordered" evidence="5">
    <location>
        <begin position="563"/>
        <end position="653"/>
    </location>
</feature>
<feature type="region of interest" description="Disordered" evidence="5">
    <location>
        <begin position="80"/>
        <end position="142"/>
    </location>
</feature>
<feature type="compositionally biased region" description="Basic and acidic residues" evidence="5">
    <location>
        <begin position="604"/>
        <end position="613"/>
    </location>
</feature>
<protein>
    <recommendedName>
        <fullName evidence="9">E3 ubiquitin-protein ligase UBR5</fullName>
    </recommendedName>
</protein>
<evidence type="ECO:0000256" key="5">
    <source>
        <dbReference type="SAM" id="MobiDB-lite"/>
    </source>
</evidence>
<gene>
    <name evidence="8" type="ORF">TCEB3V08_LOCUS2154</name>
</gene>
<dbReference type="Gene3D" id="2.130.10.30">
    <property type="entry name" value="Regulator of chromosome condensation 1/beta-lactamase-inhibitor protein II"/>
    <property type="match status" value="1"/>
</dbReference>
<feature type="compositionally biased region" description="Low complexity" evidence="5">
    <location>
        <begin position="127"/>
        <end position="142"/>
    </location>
</feature>
<feature type="domain" description="UBR-type" evidence="7">
    <location>
        <begin position="1217"/>
        <end position="1310"/>
    </location>
</feature>
<feature type="compositionally biased region" description="Basic and acidic residues" evidence="5">
    <location>
        <begin position="643"/>
        <end position="653"/>
    </location>
</feature>
<feature type="compositionally biased region" description="Low complexity" evidence="5">
    <location>
        <begin position="259"/>
        <end position="268"/>
    </location>
</feature>
<dbReference type="SUPFAM" id="SSF50985">
    <property type="entry name" value="RCC1/BLIP-II"/>
    <property type="match status" value="1"/>
</dbReference>
<dbReference type="GO" id="GO:0005737">
    <property type="term" value="C:cytoplasm"/>
    <property type="evidence" value="ECO:0007669"/>
    <property type="project" value="TreeGrafter"/>
</dbReference>
<evidence type="ECO:0000256" key="1">
    <source>
        <dbReference type="ARBA" id="ARBA00022723"/>
    </source>
</evidence>
<dbReference type="FunFam" id="1.10.8.10:FF:000009">
    <property type="entry name" value="Putative E3 ubiquitin-protein ligase UBR5"/>
    <property type="match status" value="1"/>
</dbReference>
<dbReference type="InterPro" id="IPR003126">
    <property type="entry name" value="Znf_UBR"/>
</dbReference>
<dbReference type="PROSITE" id="PS51157">
    <property type="entry name" value="ZF_UBR"/>
    <property type="match status" value="1"/>
</dbReference>
<dbReference type="InterPro" id="IPR047503">
    <property type="entry name" value="UBR-box_UBR5"/>
</dbReference>
<dbReference type="InterPro" id="IPR009091">
    <property type="entry name" value="RCC1/BLIP-II"/>
</dbReference>
<dbReference type="GO" id="GO:0043130">
    <property type="term" value="F:ubiquitin binding"/>
    <property type="evidence" value="ECO:0007669"/>
    <property type="project" value="InterPro"/>
</dbReference>
<feature type="compositionally biased region" description="Basic and acidic residues" evidence="5">
    <location>
        <begin position="269"/>
        <end position="284"/>
    </location>
</feature>
<dbReference type="GO" id="GO:0090263">
    <property type="term" value="P:positive regulation of canonical Wnt signaling pathway"/>
    <property type="evidence" value="ECO:0007669"/>
    <property type="project" value="TreeGrafter"/>
</dbReference>
<dbReference type="Pfam" id="PF11547">
    <property type="entry name" value="E3_UbLigase_EDD"/>
    <property type="match status" value="1"/>
</dbReference>
<dbReference type="GO" id="GO:0008270">
    <property type="term" value="F:zinc ion binding"/>
    <property type="evidence" value="ECO:0007669"/>
    <property type="project" value="UniProtKB-KW"/>
</dbReference>
<feature type="region of interest" description="Disordered" evidence="5">
    <location>
        <begin position="1015"/>
        <end position="1066"/>
    </location>
</feature>
<accession>A0A7R9CFR8</accession>
<feature type="zinc finger region" description="UBR-type" evidence="4">
    <location>
        <begin position="1217"/>
        <end position="1310"/>
    </location>
</feature>
<dbReference type="EMBL" id="OC316910">
    <property type="protein sequence ID" value="CAD7394224.1"/>
    <property type="molecule type" value="Genomic_DNA"/>
</dbReference>
<organism evidence="8">
    <name type="scientific">Timema cristinae</name>
    <name type="common">Walking stick</name>
    <dbReference type="NCBI Taxonomy" id="61476"/>
    <lineage>
        <taxon>Eukaryota</taxon>
        <taxon>Metazoa</taxon>
        <taxon>Ecdysozoa</taxon>
        <taxon>Arthropoda</taxon>
        <taxon>Hexapoda</taxon>
        <taxon>Insecta</taxon>
        <taxon>Pterygota</taxon>
        <taxon>Neoptera</taxon>
        <taxon>Polyneoptera</taxon>
        <taxon>Phasmatodea</taxon>
        <taxon>Timematodea</taxon>
        <taxon>Timematoidea</taxon>
        <taxon>Timematidae</taxon>
        <taxon>Timema</taxon>
    </lineage>
</organism>
<evidence type="ECO:0000256" key="3">
    <source>
        <dbReference type="ARBA" id="ARBA00022833"/>
    </source>
</evidence>
<dbReference type="CDD" id="cd14423">
    <property type="entry name" value="CUE_UBR5"/>
    <property type="match status" value="1"/>
</dbReference>
<feature type="region of interest" description="Disordered" evidence="5">
    <location>
        <begin position="1339"/>
        <end position="1373"/>
    </location>
</feature>
<dbReference type="PANTHER" id="PTHR46276:SF1">
    <property type="entry name" value="E3 UBIQUITIN-PROTEIN LIGASE UBR5"/>
    <property type="match status" value="1"/>
</dbReference>